<keyword evidence="5" id="KW-0472">Membrane</keyword>
<dbReference type="Pfam" id="PF01580">
    <property type="entry name" value="FtsK_SpoIIIE"/>
    <property type="match status" value="1"/>
</dbReference>
<keyword evidence="2 3" id="KW-0067">ATP-binding</keyword>
<feature type="domain" description="FtsK" evidence="6">
    <location>
        <begin position="496"/>
        <end position="679"/>
    </location>
</feature>
<proteinExistence type="predicted"/>
<dbReference type="EMBL" id="CP065989">
    <property type="protein sequence ID" value="QQB14224.1"/>
    <property type="molecule type" value="Genomic_DNA"/>
</dbReference>
<dbReference type="PROSITE" id="PS50901">
    <property type="entry name" value="FTSK"/>
    <property type="match status" value="1"/>
</dbReference>
<evidence type="ECO:0000313" key="7">
    <source>
        <dbReference type="EMBL" id="QQB14224.1"/>
    </source>
</evidence>
<dbReference type="RefSeq" id="WP_198499330.1">
    <property type="nucleotide sequence ID" value="NZ_CP065989.1"/>
</dbReference>
<dbReference type="InterPro" id="IPR003593">
    <property type="entry name" value="AAA+_ATPase"/>
</dbReference>
<feature type="binding site" evidence="3">
    <location>
        <begin position="514"/>
        <end position="521"/>
    </location>
    <ligand>
        <name>ATP</name>
        <dbReference type="ChEBI" id="CHEBI:30616"/>
    </ligand>
</feature>
<name>A0A7T4DJT7_9MICO</name>
<dbReference type="SMART" id="SM00382">
    <property type="entry name" value="AAA"/>
    <property type="match status" value="1"/>
</dbReference>
<keyword evidence="5" id="KW-0812">Transmembrane</keyword>
<dbReference type="InterPro" id="IPR027417">
    <property type="entry name" value="P-loop_NTPase"/>
</dbReference>
<evidence type="ECO:0000256" key="1">
    <source>
        <dbReference type="ARBA" id="ARBA00022741"/>
    </source>
</evidence>
<dbReference type="Gene3D" id="3.40.50.300">
    <property type="entry name" value="P-loop containing nucleotide triphosphate hydrolases"/>
    <property type="match status" value="2"/>
</dbReference>
<evidence type="ECO:0000256" key="4">
    <source>
        <dbReference type="SAM" id="MobiDB-lite"/>
    </source>
</evidence>
<accession>A0A7T4DJT7</accession>
<keyword evidence="1 3" id="KW-0547">Nucleotide-binding</keyword>
<evidence type="ECO:0000256" key="3">
    <source>
        <dbReference type="PROSITE-ProRule" id="PRU00289"/>
    </source>
</evidence>
<dbReference type="SUPFAM" id="SSF52540">
    <property type="entry name" value="P-loop containing nucleoside triphosphate hydrolases"/>
    <property type="match status" value="1"/>
</dbReference>
<feature type="compositionally biased region" description="Polar residues" evidence="4">
    <location>
        <begin position="1178"/>
        <end position="1187"/>
    </location>
</feature>
<feature type="region of interest" description="Disordered" evidence="4">
    <location>
        <begin position="993"/>
        <end position="1033"/>
    </location>
</feature>
<evidence type="ECO:0000256" key="5">
    <source>
        <dbReference type="SAM" id="Phobius"/>
    </source>
</evidence>
<feature type="transmembrane region" description="Helical" evidence="5">
    <location>
        <begin position="201"/>
        <end position="224"/>
    </location>
</feature>
<keyword evidence="5" id="KW-1133">Transmembrane helix</keyword>
<evidence type="ECO:0000313" key="8">
    <source>
        <dbReference type="Proteomes" id="UP000595374"/>
    </source>
</evidence>
<evidence type="ECO:0000259" key="6">
    <source>
        <dbReference type="PROSITE" id="PS50901"/>
    </source>
</evidence>
<evidence type="ECO:0000256" key="2">
    <source>
        <dbReference type="ARBA" id="ARBA00022840"/>
    </source>
</evidence>
<sequence>MKVSGVVQRVEVSGAVRTDVLDADGEQPVLDVLRSVIDDPVTVDDLLASNPGSPPPPDDPAAWVESMTWGQWRGLHPVTLLGASAFERGSGSTTVTVLAGPDSGFTLAIDPRQTLIGRVPSPDSLLIADPCLSRAPVRLRLAPAGLRTQSLVGSTVFLPELDRDQLPETPTGGILSTAGSETIHVAPHAVDEPRAARPPQWWAFLIPIGIGIALALLTGMWWFLLFSLSAPLSGYIAHLVEKRRYARDVETHRIERAHAIDDASTRALRLVAQRQRTARASPGLCLGFGAILSRISLAPEIDDRVDRFDDHAVVSDVPICIDPRSTAVVVTGVRAHLLPMMLAWLADRRWEWAPSADVQELPELVGALEQDEPATAATRPSERISVDLRTEGTVTTLRLGAPQPKSTVSLVLGDLAQARTTTSTAPEGPVPGRAFTATLMPPARFLTLVRTGMPSAGADSFPCHGLGEHCDDDPERTANRWRQTHPGAVPVGRGPLRTVGIDLFGDGPHALVAGTTGSGKSMLLQSWLLSLALHHPPERLTFVLIDFKGGATFAPLSRLPHTDCVLDDFDSAAAFRALVAVRAEITRRERLLADRGCADILDLDVPPPRLVVVIDEFHALMTAHPRAAELLEHLAALGRSLGVHLILATQRPLGIVTGHMKANISIRICLRVRDDADSSDVIGVADAARLPPDRPGAALLDAGSALVRFRVAVPLTEEPPEPTAQRPRLRPWQPGRAVQTSVALAGIRIDNLLTAAHAHTGDAPRSVVPPPLPTVDDVPGTATSASSRPPVTGIIDLPAAQRQIDWSYDPAQDGSTIVVTDDDPTAVLVTLAASAAVTHRIVALGRIAEVIDQAAISCGMHAGWRLHAILDHLGRPPSSGSAGSARARPPTLVVCGNWGELVDSLDHHTAAALEGLLSHSRDLGLTLLLAGCRSGLRISSQFRSHLIFPPSAGGDGLSVGLSRHRFLGTWPRLRAVLVGPRTAECGGDGADVQLLPSRGGAGPSAFSPRWRGLDEPGDVSSASPRRREDGTIPLGIDAFGEPVSWDPARDGSVLTVRGSAQSGKSSLARALSGCEQAELTIHDDAHREEPAILDVTGGGLHVVTMPLRFTPGYGSPLASAQTLGPTLVLGSHTAQDLAALGFTRLPPLDGTAATGWFVTDSRARAIRVVGSPKRGESTDSGIDSTHCVSAGGPERVS</sequence>
<gene>
    <name evidence="7" type="ORF">I6H47_15955</name>
</gene>
<reference evidence="7 8" key="1">
    <citation type="submission" date="2020-12" db="EMBL/GenBank/DDBJ databases">
        <title>FDA dAtabase for Regulatory Grade micrObial Sequences (FDA-ARGOS): Supporting development and validation of Infectious Disease Dx tests.</title>
        <authorList>
            <person name="Sproer C."/>
            <person name="Gronow S."/>
            <person name="Severitt S."/>
            <person name="Schroder I."/>
            <person name="Tallon L."/>
            <person name="Sadzewicz L."/>
            <person name="Zhao X."/>
            <person name="Boylan J."/>
            <person name="Ott S."/>
            <person name="Bowen H."/>
            <person name="Vavikolanu K."/>
            <person name="Mehta A."/>
            <person name="Aluvathingal J."/>
            <person name="Nadendla S."/>
            <person name="Lowell S."/>
            <person name="Myers T."/>
            <person name="Yan Y."/>
            <person name="Sichtig H."/>
        </authorList>
    </citation>
    <scope>NUCLEOTIDE SEQUENCE [LARGE SCALE GENOMIC DNA]</scope>
    <source>
        <strain evidence="7 8">FDAARGOS_990</strain>
    </source>
</reference>
<dbReference type="AlphaFoldDB" id="A0A7T4DJT7"/>
<dbReference type="GO" id="GO:0005524">
    <property type="term" value="F:ATP binding"/>
    <property type="evidence" value="ECO:0007669"/>
    <property type="project" value="UniProtKB-UniRule"/>
</dbReference>
<dbReference type="InterPro" id="IPR050206">
    <property type="entry name" value="FtsK/SpoIIIE/SftA"/>
</dbReference>
<feature type="region of interest" description="Disordered" evidence="4">
    <location>
        <begin position="1170"/>
        <end position="1197"/>
    </location>
</feature>
<protein>
    <submittedName>
        <fullName evidence="7">AAA family ATPase</fullName>
    </submittedName>
</protein>
<dbReference type="GO" id="GO:0003677">
    <property type="term" value="F:DNA binding"/>
    <property type="evidence" value="ECO:0007669"/>
    <property type="project" value="InterPro"/>
</dbReference>
<dbReference type="InterPro" id="IPR002543">
    <property type="entry name" value="FtsK_dom"/>
</dbReference>
<organism evidence="7 8">
    <name type="scientific">Brevibacterium casei</name>
    <dbReference type="NCBI Taxonomy" id="33889"/>
    <lineage>
        <taxon>Bacteria</taxon>
        <taxon>Bacillati</taxon>
        <taxon>Actinomycetota</taxon>
        <taxon>Actinomycetes</taxon>
        <taxon>Micrococcales</taxon>
        <taxon>Brevibacteriaceae</taxon>
        <taxon>Brevibacterium</taxon>
    </lineage>
</organism>
<dbReference type="PANTHER" id="PTHR22683:SF1">
    <property type="entry name" value="TYPE VII SECRETION SYSTEM PROTEIN ESSC"/>
    <property type="match status" value="1"/>
</dbReference>
<dbReference type="Proteomes" id="UP000595374">
    <property type="component" value="Chromosome"/>
</dbReference>
<dbReference type="PANTHER" id="PTHR22683">
    <property type="entry name" value="SPORULATION PROTEIN RELATED"/>
    <property type="match status" value="1"/>
</dbReference>
<dbReference type="CDD" id="cd01127">
    <property type="entry name" value="TrwB_TraG_TraD_VirD4"/>
    <property type="match status" value="1"/>
</dbReference>